<dbReference type="EC" id="2.7.13.3" evidence="3"/>
<dbReference type="Pfam" id="PF00072">
    <property type="entry name" value="Response_reg"/>
    <property type="match status" value="1"/>
</dbReference>
<dbReference type="GO" id="GO:0000155">
    <property type="term" value="F:phosphorelay sensor kinase activity"/>
    <property type="evidence" value="ECO:0007669"/>
    <property type="project" value="InterPro"/>
</dbReference>
<sequence length="650" mass="72289">MAQVLFQQLFGKSSVAYLVLEKWEQKLPSVTYANPAACAFLDTKEDKLLGKQLFSVFGNLPAEQEEKLKGCFDDLGNGLIAVNTQNRKILLGVSEIAGGAWSCALRDLSNCSRRQEINENPRQKALERALEAATAASQAKSSFLSQMSHDIRTPMNAIIGMTEIALRHENDPVRVKDCLQKIKSASGHMMQLINEVLDMSRIESGKIVLEEEEMDLADFLHGLMAVIRPQADEKGLKVHLEIGKLCSERMKADELRLRQICMNLLSNAVKFTPEGGSVTVWMQVEGRAEKGRFSFRVSDTGPGMSREFMDRLFQPYERERSMTVNKIQGSGLGLSIVKSLTELMGGSVEAESEPGQGASFLVRIPVQLLEEDVEKFSRALQGAAVLVLEPDSGRLAGLVSALDQYGIKWDHAACGNDAVDLLNEAAFSGKDYFALLTAEEIPDIEITQLLPEIRRRMGIDFPMVMMSEHDWSQMEYILKRSGVSEFFPLPVFASRLLALLYSFTEEGKIEIEEKNRPVRRSYQNRRLLLVEDNALNCEIATEILSVSGIQIDTAENGLKAVERFQGMPENYYDLILMDIQMPVMDGLEAARRIRALERKDAGSVPIVAMTANAFVEDVQDSLKAGMDAHISKPLDADQVLHCLDQWAGGD</sequence>
<evidence type="ECO:0000256" key="5">
    <source>
        <dbReference type="ARBA" id="ARBA00022553"/>
    </source>
</evidence>
<evidence type="ECO:0000256" key="2">
    <source>
        <dbReference type="ARBA" id="ARBA00006402"/>
    </source>
</evidence>
<name>A0A4Q7NXD3_9FIRM</name>
<organism evidence="13 14">
    <name type="scientific">Cuneatibacter caecimuris</name>
    <dbReference type="NCBI Taxonomy" id="1796618"/>
    <lineage>
        <taxon>Bacteria</taxon>
        <taxon>Bacillati</taxon>
        <taxon>Bacillota</taxon>
        <taxon>Clostridia</taxon>
        <taxon>Lachnospirales</taxon>
        <taxon>Lachnospiraceae</taxon>
        <taxon>Cuneatibacter</taxon>
    </lineage>
</organism>
<dbReference type="SUPFAM" id="SSF55874">
    <property type="entry name" value="ATPase domain of HSP90 chaperone/DNA topoisomerase II/histidine kinase"/>
    <property type="match status" value="1"/>
</dbReference>
<dbReference type="FunFam" id="3.30.565.10:FF:000010">
    <property type="entry name" value="Sensor histidine kinase RcsC"/>
    <property type="match status" value="1"/>
</dbReference>
<dbReference type="InterPro" id="IPR004358">
    <property type="entry name" value="Sig_transdc_His_kin-like_C"/>
</dbReference>
<keyword evidence="14" id="KW-1185">Reference proteome</keyword>
<evidence type="ECO:0000259" key="11">
    <source>
        <dbReference type="PROSITE" id="PS50109"/>
    </source>
</evidence>
<evidence type="ECO:0000259" key="12">
    <source>
        <dbReference type="PROSITE" id="PS50110"/>
    </source>
</evidence>
<feature type="domain" description="Histidine kinase" evidence="11">
    <location>
        <begin position="146"/>
        <end position="368"/>
    </location>
</feature>
<comment type="function">
    <text evidence="8">May play the central regulatory role in sporulation. It may be an element of the effector pathway responsible for the activation of sporulation genes in response to nutritional stress. Spo0A may act in concert with spo0H (a sigma factor) to control the expression of some genes that are critical to the sporulation process.</text>
</comment>
<dbReference type="Gene3D" id="3.30.565.10">
    <property type="entry name" value="Histidine kinase-like ATPase, C-terminal domain"/>
    <property type="match status" value="1"/>
</dbReference>
<dbReference type="EMBL" id="SGXF01000010">
    <property type="protein sequence ID" value="RZS92033.1"/>
    <property type="molecule type" value="Genomic_DNA"/>
</dbReference>
<feature type="domain" description="Response regulatory" evidence="12">
    <location>
        <begin position="526"/>
        <end position="647"/>
    </location>
</feature>
<evidence type="ECO:0000256" key="3">
    <source>
        <dbReference type="ARBA" id="ARBA00012438"/>
    </source>
</evidence>
<dbReference type="Gene3D" id="3.30.450.20">
    <property type="entry name" value="PAS domain"/>
    <property type="match status" value="1"/>
</dbReference>
<keyword evidence="6 13" id="KW-0808">Transferase</keyword>
<dbReference type="PANTHER" id="PTHR45339">
    <property type="entry name" value="HYBRID SIGNAL TRANSDUCTION HISTIDINE KINASE J"/>
    <property type="match status" value="1"/>
</dbReference>
<dbReference type="InterPro" id="IPR036097">
    <property type="entry name" value="HisK_dim/P_sf"/>
</dbReference>
<dbReference type="CDD" id="cd16922">
    <property type="entry name" value="HATPase_EvgS-ArcB-TorS-like"/>
    <property type="match status" value="1"/>
</dbReference>
<dbReference type="PRINTS" id="PR00344">
    <property type="entry name" value="BCTRLSENSOR"/>
</dbReference>
<comment type="similarity">
    <text evidence="2">In the N-terminal section; belongs to the phytochrome family.</text>
</comment>
<keyword evidence="6 13" id="KW-0418">Kinase</keyword>
<evidence type="ECO:0000256" key="4">
    <source>
        <dbReference type="ARBA" id="ARBA00018672"/>
    </source>
</evidence>
<evidence type="ECO:0000256" key="6">
    <source>
        <dbReference type="ARBA" id="ARBA00022777"/>
    </source>
</evidence>
<dbReference type="CDD" id="cd17546">
    <property type="entry name" value="REC_hyHK_CKI1_RcsC-like"/>
    <property type="match status" value="1"/>
</dbReference>
<dbReference type="InterPro" id="IPR001789">
    <property type="entry name" value="Sig_transdc_resp-reg_receiver"/>
</dbReference>
<dbReference type="SMART" id="SM00388">
    <property type="entry name" value="HisKA"/>
    <property type="match status" value="1"/>
</dbReference>
<dbReference type="RefSeq" id="WP_130436381.1">
    <property type="nucleotide sequence ID" value="NZ_SGXF01000010.1"/>
</dbReference>
<proteinExistence type="inferred from homology"/>
<evidence type="ECO:0000256" key="8">
    <source>
        <dbReference type="ARBA" id="ARBA00024867"/>
    </source>
</evidence>
<comment type="caution">
    <text evidence="10">Lacks conserved residue(s) required for the propagation of feature annotation.</text>
</comment>
<accession>A0A4Q7NXD3</accession>
<evidence type="ECO:0000256" key="10">
    <source>
        <dbReference type="PROSITE-ProRule" id="PRU00169"/>
    </source>
</evidence>
<keyword evidence="7" id="KW-0902">Two-component regulatory system</keyword>
<evidence type="ECO:0000313" key="13">
    <source>
        <dbReference type="EMBL" id="RZS92033.1"/>
    </source>
</evidence>
<dbReference type="InterPro" id="IPR011006">
    <property type="entry name" value="CheY-like_superfamily"/>
</dbReference>
<dbReference type="SMART" id="SM00448">
    <property type="entry name" value="REC"/>
    <property type="match status" value="1"/>
</dbReference>
<dbReference type="PROSITE" id="PS50109">
    <property type="entry name" value="HIS_KIN"/>
    <property type="match status" value="1"/>
</dbReference>
<dbReference type="OrthoDB" id="9790669at2"/>
<dbReference type="InterPro" id="IPR003594">
    <property type="entry name" value="HATPase_dom"/>
</dbReference>
<evidence type="ECO:0000313" key="14">
    <source>
        <dbReference type="Proteomes" id="UP000292927"/>
    </source>
</evidence>
<evidence type="ECO:0000256" key="1">
    <source>
        <dbReference type="ARBA" id="ARBA00000085"/>
    </source>
</evidence>
<dbReference type="Pfam" id="PF02518">
    <property type="entry name" value="HATPase_c"/>
    <property type="match status" value="1"/>
</dbReference>
<dbReference type="AlphaFoldDB" id="A0A4Q7NXD3"/>
<gene>
    <name evidence="13" type="ORF">EV209_3151</name>
</gene>
<comment type="caution">
    <text evidence="13">The sequence shown here is derived from an EMBL/GenBank/DDBJ whole genome shotgun (WGS) entry which is preliminary data.</text>
</comment>
<dbReference type="Gene3D" id="3.40.50.2300">
    <property type="match status" value="2"/>
</dbReference>
<dbReference type="PANTHER" id="PTHR45339:SF5">
    <property type="entry name" value="HISTIDINE KINASE"/>
    <property type="match status" value="1"/>
</dbReference>
<dbReference type="SUPFAM" id="SSF47384">
    <property type="entry name" value="Homodimeric domain of signal transducing histidine kinase"/>
    <property type="match status" value="1"/>
</dbReference>
<dbReference type="InterPro" id="IPR036890">
    <property type="entry name" value="HATPase_C_sf"/>
</dbReference>
<dbReference type="PROSITE" id="PS50110">
    <property type="entry name" value="RESPONSE_REGULATORY"/>
    <property type="match status" value="2"/>
</dbReference>
<dbReference type="Gene3D" id="1.10.287.130">
    <property type="match status" value="1"/>
</dbReference>
<keyword evidence="5 10" id="KW-0597">Phosphoprotein</keyword>
<dbReference type="Proteomes" id="UP000292927">
    <property type="component" value="Unassembled WGS sequence"/>
</dbReference>
<dbReference type="SUPFAM" id="SSF52172">
    <property type="entry name" value="CheY-like"/>
    <property type="match status" value="2"/>
</dbReference>
<feature type="domain" description="Response regulatory" evidence="12">
    <location>
        <begin position="384"/>
        <end position="504"/>
    </location>
</feature>
<protein>
    <recommendedName>
        <fullName evidence="9">Circadian input-output histidine kinase CikA</fullName>
        <ecNumber evidence="3">2.7.13.3</ecNumber>
    </recommendedName>
    <alternativeName>
        <fullName evidence="4">Stage 0 sporulation protein A homolog</fullName>
    </alternativeName>
</protein>
<feature type="modified residue" description="4-aspartylphosphate" evidence="10">
    <location>
        <position position="578"/>
    </location>
</feature>
<reference evidence="13 14" key="1">
    <citation type="submission" date="2019-02" db="EMBL/GenBank/DDBJ databases">
        <title>Genomic Encyclopedia of Type Strains, Phase IV (KMG-IV): sequencing the most valuable type-strain genomes for metagenomic binning, comparative biology and taxonomic classification.</title>
        <authorList>
            <person name="Goeker M."/>
        </authorList>
    </citation>
    <scope>NUCLEOTIDE SEQUENCE [LARGE SCALE GENOMIC DNA]</scope>
    <source>
        <strain evidence="13 14">DSM 29486</strain>
    </source>
</reference>
<dbReference type="CDD" id="cd00082">
    <property type="entry name" value="HisKA"/>
    <property type="match status" value="1"/>
</dbReference>
<dbReference type="Pfam" id="PF00512">
    <property type="entry name" value="HisKA"/>
    <property type="match status" value="1"/>
</dbReference>
<comment type="catalytic activity">
    <reaction evidence="1">
        <text>ATP + protein L-histidine = ADP + protein N-phospho-L-histidine.</text>
        <dbReference type="EC" id="2.7.13.3"/>
    </reaction>
</comment>
<dbReference type="SMART" id="SM00387">
    <property type="entry name" value="HATPase_c"/>
    <property type="match status" value="1"/>
</dbReference>
<dbReference type="InterPro" id="IPR005467">
    <property type="entry name" value="His_kinase_dom"/>
</dbReference>
<evidence type="ECO:0000256" key="9">
    <source>
        <dbReference type="ARBA" id="ARBA00074306"/>
    </source>
</evidence>
<evidence type="ECO:0000256" key="7">
    <source>
        <dbReference type="ARBA" id="ARBA00023012"/>
    </source>
</evidence>
<dbReference type="InterPro" id="IPR003661">
    <property type="entry name" value="HisK_dim/P_dom"/>
</dbReference>